<sequence length="210" mass="23233">MERDISPHSAASTPGYIGAKRLPPWEVSNLPRVPHISNSAPPLSKAEVDALSSLWATRTTTDHQSSEMDQRFPDSAFAAPSPPQRTETGSSSARKPSIADSARTASPQPSEHRHMSPAYGHVYENDHSSSRQQVVAMPGTMSSRSVPSQHHPINSKRSSNKRQHKKSPKGTKESVPIGHRFTSAVKDLFRREPIDDSNFERIGERHWSDD</sequence>
<dbReference type="AlphaFoldDB" id="A0A074WSQ3"/>
<accession>A0A074WSQ3</accession>
<organism evidence="2 3">
    <name type="scientific">Aureobasidium melanogenum (strain CBS 110374)</name>
    <name type="common">Aureobasidium pullulans var. melanogenum</name>
    <dbReference type="NCBI Taxonomy" id="1043003"/>
    <lineage>
        <taxon>Eukaryota</taxon>
        <taxon>Fungi</taxon>
        <taxon>Dikarya</taxon>
        <taxon>Ascomycota</taxon>
        <taxon>Pezizomycotina</taxon>
        <taxon>Dothideomycetes</taxon>
        <taxon>Dothideomycetidae</taxon>
        <taxon>Dothideales</taxon>
        <taxon>Saccotheciaceae</taxon>
        <taxon>Aureobasidium</taxon>
    </lineage>
</organism>
<dbReference type="RefSeq" id="XP_040882464.1">
    <property type="nucleotide sequence ID" value="XM_041024349.1"/>
</dbReference>
<gene>
    <name evidence="2" type="ORF">M437DRAFT_64049</name>
</gene>
<feature type="compositionally biased region" description="Basic and acidic residues" evidence="1">
    <location>
        <begin position="60"/>
        <end position="72"/>
    </location>
</feature>
<evidence type="ECO:0000313" key="3">
    <source>
        <dbReference type="Proteomes" id="UP000030672"/>
    </source>
</evidence>
<reference evidence="2 3" key="1">
    <citation type="journal article" date="2014" name="BMC Genomics">
        <title>Genome sequencing of four Aureobasidium pullulans varieties: biotechnological potential, stress tolerance, and description of new species.</title>
        <authorList>
            <person name="Gostin Ar C."/>
            <person name="Ohm R.A."/>
            <person name="Kogej T."/>
            <person name="Sonjak S."/>
            <person name="Turk M."/>
            <person name="Zajc J."/>
            <person name="Zalar P."/>
            <person name="Grube M."/>
            <person name="Sun H."/>
            <person name="Han J."/>
            <person name="Sharma A."/>
            <person name="Chiniquy J."/>
            <person name="Ngan C.Y."/>
            <person name="Lipzen A."/>
            <person name="Barry K."/>
            <person name="Grigoriev I.V."/>
            <person name="Gunde-Cimerman N."/>
        </authorList>
    </citation>
    <scope>NUCLEOTIDE SEQUENCE [LARGE SCALE GENOMIC DNA]</scope>
    <source>
        <strain evidence="2 3">CBS 110374</strain>
    </source>
</reference>
<keyword evidence="3" id="KW-1185">Reference proteome</keyword>
<feature type="compositionally biased region" description="Basic residues" evidence="1">
    <location>
        <begin position="158"/>
        <end position="169"/>
    </location>
</feature>
<evidence type="ECO:0000313" key="2">
    <source>
        <dbReference type="EMBL" id="KEQ65441.1"/>
    </source>
</evidence>
<feature type="compositionally biased region" description="Polar residues" evidence="1">
    <location>
        <begin position="140"/>
        <end position="157"/>
    </location>
</feature>
<feature type="compositionally biased region" description="Polar residues" evidence="1">
    <location>
        <begin position="84"/>
        <end position="94"/>
    </location>
</feature>
<proteinExistence type="predicted"/>
<name>A0A074WSQ3_AURM1</name>
<feature type="compositionally biased region" description="Basic and acidic residues" evidence="1">
    <location>
        <begin position="187"/>
        <end position="210"/>
    </location>
</feature>
<dbReference type="GeneID" id="63917722"/>
<dbReference type="HOGENOM" id="CLU_1320630_0_0_1"/>
<dbReference type="Proteomes" id="UP000030672">
    <property type="component" value="Unassembled WGS sequence"/>
</dbReference>
<dbReference type="EMBL" id="KL584827">
    <property type="protein sequence ID" value="KEQ65441.1"/>
    <property type="molecule type" value="Genomic_DNA"/>
</dbReference>
<protein>
    <submittedName>
        <fullName evidence="2">Uncharacterized protein</fullName>
    </submittedName>
</protein>
<evidence type="ECO:0000256" key="1">
    <source>
        <dbReference type="SAM" id="MobiDB-lite"/>
    </source>
</evidence>
<feature type="region of interest" description="Disordered" evidence="1">
    <location>
        <begin position="1"/>
        <end position="210"/>
    </location>
</feature>